<feature type="domain" description="Phosphatidate phosphatase APP1 catalytic" evidence="1">
    <location>
        <begin position="134"/>
        <end position="303"/>
    </location>
</feature>
<dbReference type="InterPro" id="IPR052935">
    <property type="entry name" value="Mg2+_PAP"/>
</dbReference>
<reference evidence="2 3" key="1">
    <citation type="submission" date="2019-12" db="EMBL/GenBank/DDBJ databases">
        <title>Genomic-based taxomic classification of the family Erythrobacteraceae.</title>
        <authorList>
            <person name="Xu L."/>
        </authorList>
    </citation>
    <scope>NUCLEOTIDE SEQUENCE [LARGE SCALE GENOMIC DNA]</scope>
    <source>
        <strain evidence="2 3">LMG 29518</strain>
    </source>
</reference>
<dbReference type="Proteomes" id="UP000438476">
    <property type="component" value="Unassembled WGS sequence"/>
</dbReference>
<proteinExistence type="predicted"/>
<dbReference type="EMBL" id="WTYT01000003">
    <property type="protein sequence ID" value="MXO65573.1"/>
    <property type="molecule type" value="Genomic_DNA"/>
</dbReference>
<dbReference type="Pfam" id="PF09949">
    <property type="entry name" value="APP1_cat"/>
    <property type="match status" value="1"/>
</dbReference>
<dbReference type="GO" id="GO:0008195">
    <property type="term" value="F:phosphatidate phosphatase activity"/>
    <property type="evidence" value="ECO:0007669"/>
    <property type="project" value="InterPro"/>
</dbReference>
<dbReference type="OrthoDB" id="9789875at2"/>
<sequence>MIFNRPPTRVQPYIGYRNDTRLVLSARALRASVPLFEKGGMVKNLRLMLSQFISHEVENLSVTLELSLPDGKCVKYNGKTDREGFVTFDVALIPEWDLPPAPVWEVVTLHWTNKNGPQCVEGHVLSPGRSNRLGVISDIDDTIIETGVTGGVRSVLRNWRRLLAEMPCERIAAPGADDFYHSLSGGKLFPANKYEPSEKIPATRRPFFYISSSPWNLYSYLIAFMRAKGLPLGPLLLRDWGFNRSTFGKSSHGAHKRDAIHKICDMYPGIRFALIGDDTQADLPAYAEVVEQNPGRIAAVFIRTLAPDQLSPQEHAAKSIIQAASVPLWLAKDYSVGQQFLNAAGFTPGGETEQIIRAVEHEE</sequence>
<dbReference type="PANTHER" id="PTHR28208:SF3">
    <property type="entry name" value="PHOSPHATIDATE PHOSPHATASE APP1"/>
    <property type="match status" value="1"/>
</dbReference>
<evidence type="ECO:0000259" key="1">
    <source>
        <dbReference type="Pfam" id="PF09949"/>
    </source>
</evidence>
<dbReference type="InterPro" id="IPR019236">
    <property type="entry name" value="APP1_cat"/>
</dbReference>
<dbReference type="PANTHER" id="PTHR28208">
    <property type="entry name" value="PHOSPHATIDATE PHOSPHATASE APP1"/>
    <property type="match status" value="1"/>
</dbReference>
<protein>
    <submittedName>
        <fullName evidence="2">DUF2183 domain-containing protein</fullName>
    </submittedName>
</protein>
<name>A0A6I4T6E4_9SPHN</name>
<evidence type="ECO:0000313" key="2">
    <source>
        <dbReference type="EMBL" id="MXO65573.1"/>
    </source>
</evidence>
<accession>A0A6I4T6E4</accession>
<organism evidence="2 3">
    <name type="scientific">Altericroceibacterium endophyticum</name>
    <dbReference type="NCBI Taxonomy" id="1808508"/>
    <lineage>
        <taxon>Bacteria</taxon>
        <taxon>Pseudomonadati</taxon>
        <taxon>Pseudomonadota</taxon>
        <taxon>Alphaproteobacteria</taxon>
        <taxon>Sphingomonadales</taxon>
        <taxon>Erythrobacteraceae</taxon>
        <taxon>Altericroceibacterium</taxon>
    </lineage>
</organism>
<comment type="caution">
    <text evidence="2">The sequence shown here is derived from an EMBL/GenBank/DDBJ whole genome shotgun (WGS) entry which is preliminary data.</text>
</comment>
<dbReference type="RefSeq" id="WP_160736031.1">
    <property type="nucleotide sequence ID" value="NZ_WTYT01000003.1"/>
</dbReference>
<keyword evidence="3" id="KW-1185">Reference proteome</keyword>
<dbReference type="AlphaFoldDB" id="A0A6I4T6E4"/>
<evidence type="ECO:0000313" key="3">
    <source>
        <dbReference type="Proteomes" id="UP000438476"/>
    </source>
</evidence>
<gene>
    <name evidence="2" type="ORF">GRI91_07390</name>
</gene>